<dbReference type="PATRIC" id="fig|68170.10.peg.1429"/>
<feature type="transmembrane region" description="Helical" evidence="6">
    <location>
        <begin position="143"/>
        <end position="160"/>
    </location>
</feature>
<keyword evidence="8" id="KW-1185">Reference proteome</keyword>
<dbReference type="InterPro" id="IPR001851">
    <property type="entry name" value="ABC_transp_permease"/>
</dbReference>
<dbReference type="GO" id="GO:0022857">
    <property type="term" value="F:transmembrane transporter activity"/>
    <property type="evidence" value="ECO:0007669"/>
    <property type="project" value="InterPro"/>
</dbReference>
<accession>A0A0F0H973</accession>
<feature type="transmembrane region" description="Helical" evidence="6">
    <location>
        <begin position="113"/>
        <end position="136"/>
    </location>
</feature>
<feature type="transmembrane region" description="Helical" evidence="6">
    <location>
        <begin position="54"/>
        <end position="76"/>
    </location>
</feature>
<reference evidence="7 8" key="1">
    <citation type="submission" date="2015-02" db="EMBL/GenBank/DDBJ databases">
        <authorList>
            <person name="Ju K.-S."/>
            <person name="Doroghazi J.R."/>
            <person name="Metcalf W."/>
        </authorList>
    </citation>
    <scope>NUCLEOTIDE SEQUENCE [LARGE SCALE GENOMIC DNA]</scope>
    <source>
        <strain evidence="7 8">NRRL B-16140</strain>
    </source>
</reference>
<comment type="caution">
    <text evidence="7">The sequence shown here is derived from an EMBL/GenBank/DDBJ whole genome shotgun (WGS) entry which is preliminary data.</text>
</comment>
<keyword evidence="2" id="KW-1003">Cell membrane</keyword>
<evidence type="ECO:0000256" key="5">
    <source>
        <dbReference type="ARBA" id="ARBA00023136"/>
    </source>
</evidence>
<keyword evidence="5 6" id="KW-0472">Membrane</keyword>
<feature type="transmembrane region" description="Helical" evidence="6">
    <location>
        <begin position="88"/>
        <end position="107"/>
    </location>
</feature>
<organism evidence="7 8">
    <name type="scientific">Lentzea aerocolonigenes</name>
    <name type="common">Lechevalieria aerocolonigenes</name>
    <name type="synonym">Saccharothrix aerocolonigenes</name>
    <dbReference type="NCBI Taxonomy" id="68170"/>
    <lineage>
        <taxon>Bacteria</taxon>
        <taxon>Bacillati</taxon>
        <taxon>Actinomycetota</taxon>
        <taxon>Actinomycetes</taxon>
        <taxon>Pseudonocardiales</taxon>
        <taxon>Pseudonocardiaceae</taxon>
        <taxon>Lentzea</taxon>
    </lineage>
</organism>
<keyword evidence="3 6" id="KW-0812">Transmembrane</keyword>
<feature type="transmembrane region" description="Helical" evidence="6">
    <location>
        <begin position="28"/>
        <end position="48"/>
    </location>
</feature>
<dbReference type="PANTHER" id="PTHR32196:SF72">
    <property type="entry name" value="RIBOSE IMPORT PERMEASE PROTEIN RBSC"/>
    <property type="match status" value="1"/>
</dbReference>
<dbReference type="eggNOG" id="COG1172">
    <property type="taxonomic scope" value="Bacteria"/>
</dbReference>
<dbReference type="GO" id="GO:0005886">
    <property type="term" value="C:plasma membrane"/>
    <property type="evidence" value="ECO:0007669"/>
    <property type="project" value="UniProtKB-SubCell"/>
</dbReference>
<dbReference type="AlphaFoldDB" id="A0A0F0H973"/>
<proteinExistence type="predicted"/>
<evidence type="ECO:0000256" key="3">
    <source>
        <dbReference type="ARBA" id="ARBA00022692"/>
    </source>
</evidence>
<dbReference type="EMBL" id="JYJG01000064">
    <property type="protein sequence ID" value="KJK50168.1"/>
    <property type="molecule type" value="Genomic_DNA"/>
</dbReference>
<comment type="subcellular location">
    <subcellularLocation>
        <location evidence="1">Cell membrane</location>
        <topology evidence="1">Multi-pass membrane protein</topology>
    </subcellularLocation>
</comment>
<sequence length="338" mass="35029">MTKAMTPPVSAPTPPGKQKFQFARYQDLALVPVIILLLIIGAILSPIFLTPGNLIAVLTQQSELSLLVLGQAMILIVGKMDLSLESTVGLAPALAVALIIPSASGGLDVGLAAWLALPLCLLIGVVIGGLNGFLILKVGLSGFMVTLGMLTMLRGLQLAITEGKSLIDVPESFLYLGSTTWLGLPAAVWICVLCYAVGIFVLKYLRAGRSLYAIGGNSEAARAAGIRVDRVVWTVLIIGSVLAVVAGILMTGRLGSVAATQGEGMIFQVFAAAVIGGISLQGGKGTLFGALSGVLMLGLVEQILRLQGVSGFYIKASYGAVIILALIVTRFATGQKQE</sequence>
<gene>
    <name evidence="7" type="ORF">UK23_11685</name>
</gene>
<dbReference type="Pfam" id="PF02653">
    <property type="entry name" value="BPD_transp_2"/>
    <property type="match status" value="1"/>
</dbReference>
<feature type="transmembrane region" description="Helical" evidence="6">
    <location>
        <begin position="180"/>
        <end position="202"/>
    </location>
</feature>
<dbReference type="OrthoDB" id="3468954at2"/>
<evidence type="ECO:0000313" key="7">
    <source>
        <dbReference type="EMBL" id="KJK50168.1"/>
    </source>
</evidence>
<evidence type="ECO:0000313" key="8">
    <source>
        <dbReference type="Proteomes" id="UP000033393"/>
    </source>
</evidence>
<name>A0A0F0H973_LENAE</name>
<evidence type="ECO:0000256" key="2">
    <source>
        <dbReference type="ARBA" id="ARBA00022475"/>
    </source>
</evidence>
<dbReference type="RefSeq" id="WP_052684587.1">
    <property type="nucleotide sequence ID" value="NZ_JYJG01000064.1"/>
</dbReference>
<dbReference type="Proteomes" id="UP000033393">
    <property type="component" value="Unassembled WGS sequence"/>
</dbReference>
<protein>
    <submittedName>
        <fullName evidence="7">ATPase</fullName>
    </submittedName>
</protein>
<evidence type="ECO:0000256" key="1">
    <source>
        <dbReference type="ARBA" id="ARBA00004651"/>
    </source>
</evidence>
<evidence type="ECO:0000256" key="6">
    <source>
        <dbReference type="SAM" id="Phobius"/>
    </source>
</evidence>
<dbReference type="STRING" id="68170.GCA_000974445_03090"/>
<feature type="transmembrane region" description="Helical" evidence="6">
    <location>
        <begin position="264"/>
        <end position="280"/>
    </location>
</feature>
<evidence type="ECO:0000256" key="4">
    <source>
        <dbReference type="ARBA" id="ARBA00022989"/>
    </source>
</evidence>
<dbReference type="CDD" id="cd06579">
    <property type="entry name" value="TM_PBP1_transp_AraH_like"/>
    <property type="match status" value="1"/>
</dbReference>
<dbReference type="PANTHER" id="PTHR32196">
    <property type="entry name" value="ABC TRANSPORTER PERMEASE PROTEIN YPHD-RELATED-RELATED"/>
    <property type="match status" value="1"/>
</dbReference>
<keyword evidence="4 6" id="KW-1133">Transmembrane helix</keyword>
<feature type="transmembrane region" description="Helical" evidence="6">
    <location>
        <begin position="312"/>
        <end position="332"/>
    </location>
</feature>
<feature type="transmembrane region" description="Helical" evidence="6">
    <location>
        <begin position="231"/>
        <end position="252"/>
    </location>
</feature>